<dbReference type="InterPro" id="IPR045584">
    <property type="entry name" value="Pilin-like"/>
</dbReference>
<evidence type="ECO:0000259" key="2">
    <source>
        <dbReference type="Pfam" id="PF07596"/>
    </source>
</evidence>
<dbReference type="SUPFAM" id="SSF54523">
    <property type="entry name" value="Pili subunits"/>
    <property type="match status" value="1"/>
</dbReference>
<dbReference type="Proteomes" id="UP000011991">
    <property type="component" value="Unassembled WGS sequence"/>
</dbReference>
<dbReference type="EMBL" id="ANOG01000371">
    <property type="protein sequence ID" value="EMI20462.1"/>
    <property type="molecule type" value="Genomic_DNA"/>
</dbReference>
<dbReference type="Pfam" id="PF07596">
    <property type="entry name" value="SBP_bac_10"/>
    <property type="match status" value="1"/>
</dbReference>
<feature type="transmembrane region" description="Helical" evidence="1">
    <location>
        <begin position="28"/>
        <end position="51"/>
    </location>
</feature>
<dbReference type="InterPro" id="IPR011453">
    <property type="entry name" value="DUF1559"/>
</dbReference>
<dbReference type="InterPro" id="IPR027558">
    <property type="entry name" value="Pre_pil_HX9DG_C"/>
</dbReference>
<dbReference type="Pfam" id="PF07963">
    <property type="entry name" value="N_methyl"/>
    <property type="match status" value="1"/>
</dbReference>
<dbReference type="RefSeq" id="WP_008695963.1">
    <property type="nucleotide sequence ID" value="NZ_ANOG01000371.1"/>
</dbReference>
<dbReference type="NCBIfam" id="TIGR04294">
    <property type="entry name" value="pre_pil_HX9DG"/>
    <property type="match status" value="1"/>
</dbReference>
<evidence type="ECO:0000256" key="1">
    <source>
        <dbReference type="SAM" id="Phobius"/>
    </source>
</evidence>
<dbReference type="OrthoDB" id="263324at2"/>
<dbReference type="PANTHER" id="PTHR30093:SF2">
    <property type="entry name" value="TYPE II SECRETION SYSTEM PROTEIN H"/>
    <property type="match status" value="1"/>
</dbReference>
<evidence type="ECO:0000313" key="4">
    <source>
        <dbReference type="Proteomes" id="UP000011991"/>
    </source>
</evidence>
<proteinExistence type="predicted"/>
<keyword evidence="1" id="KW-0812">Transmembrane</keyword>
<sequence>MMTFSRTRSVRFQGTDQSFSPRRLQGGFTLVELLVVIAIIGILVGLLLPAVQAAREAARKMSCTNNMRQIVLAAHNYHGTFGQFPAGSIQSNFISPFVSVLSHLEESNNYQQWDFSKSYSDPYNENVSSQQIATYLCPSMILNREAPDTRIGTNGRPVETGGPSSYLWCEGTDDYMQKGDGLFGLHWPSYGYQNPPNRFRDCLDGTSSTIALGETVYNYNDYVWSGSTLPSDMVGTVKWGTARWVVGYPKIALGTTLYPLNVHTAANIGGFASQHIGGAHFVYADGSTRFMTDSIDYEIYNALASKNGHEVISGDEQ</sequence>
<dbReference type="Gene3D" id="3.30.700.10">
    <property type="entry name" value="Glycoprotein, Type 4 Pilin"/>
    <property type="match status" value="1"/>
</dbReference>
<dbReference type="PANTHER" id="PTHR30093">
    <property type="entry name" value="GENERAL SECRETION PATHWAY PROTEIN G"/>
    <property type="match status" value="1"/>
</dbReference>
<accession>M5RYI8</accession>
<reference evidence="3 4" key="1">
    <citation type="journal article" date="2013" name="Mar. Genomics">
        <title>Expression of sulfatases in Rhodopirellula baltica and the diversity of sulfatases in the genus Rhodopirellula.</title>
        <authorList>
            <person name="Wegner C.E."/>
            <person name="Richter-Heitmann T."/>
            <person name="Klindworth A."/>
            <person name="Klockow C."/>
            <person name="Richter M."/>
            <person name="Achstetter T."/>
            <person name="Glockner F.O."/>
            <person name="Harder J."/>
        </authorList>
    </citation>
    <scope>NUCLEOTIDE SEQUENCE [LARGE SCALE GENOMIC DNA]</scope>
    <source>
        <strain evidence="3 4">SM1</strain>
    </source>
</reference>
<dbReference type="InterPro" id="IPR012902">
    <property type="entry name" value="N_methyl_site"/>
</dbReference>
<protein>
    <submittedName>
        <fullName evidence="3">Protein containing DUF1559</fullName>
    </submittedName>
</protein>
<comment type="caution">
    <text evidence="3">The sequence shown here is derived from an EMBL/GenBank/DDBJ whole genome shotgun (WGS) entry which is preliminary data.</text>
</comment>
<dbReference type="AlphaFoldDB" id="M5RYI8"/>
<organism evidence="3 4">
    <name type="scientific">Rhodopirellula maiorica SM1</name>
    <dbReference type="NCBI Taxonomy" id="1265738"/>
    <lineage>
        <taxon>Bacteria</taxon>
        <taxon>Pseudomonadati</taxon>
        <taxon>Planctomycetota</taxon>
        <taxon>Planctomycetia</taxon>
        <taxon>Pirellulales</taxon>
        <taxon>Pirellulaceae</taxon>
        <taxon>Novipirellula</taxon>
    </lineage>
</organism>
<dbReference type="PROSITE" id="PS00409">
    <property type="entry name" value="PROKAR_NTER_METHYL"/>
    <property type="match status" value="1"/>
</dbReference>
<name>M5RYI8_9BACT</name>
<keyword evidence="1" id="KW-1133">Transmembrane helix</keyword>
<feature type="domain" description="DUF1559" evidence="2">
    <location>
        <begin position="52"/>
        <end position="297"/>
    </location>
</feature>
<gene>
    <name evidence="3" type="ORF">RMSM_02609</name>
</gene>
<keyword evidence="1" id="KW-0472">Membrane</keyword>
<evidence type="ECO:0000313" key="3">
    <source>
        <dbReference type="EMBL" id="EMI20462.1"/>
    </source>
</evidence>
<dbReference type="NCBIfam" id="TIGR02532">
    <property type="entry name" value="IV_pilin_GFxxxE"/>
    <property type="match status" value="1"/>
</dbReference>
<keyword evidence="4" id="KW-1185">Reference proteome</keyword>
<dbReference type="PATRIC" id="fig|1265738.3.peg.2625"/>